<dbReference type="Proteomes" id="UP000270094">
    <property type="component" value="Unassembled WGS sequence"/>
</dbReference>
<dbReference type="OrthoDB" id="5829075at2759"/>
<organism evidence="2 3">
    <name type="scientific">Strongylus vulgaris</name>
    <name type="common">Blood worm</name>
    <dbReference type="NCBI Taxonomy" id="40348"/>
    <lineage>
        <taxon>Eukaryota</taxon>
        <taxon>Metazoa</taxon>
        <taxon>Ecdysozoa</taxon>
        <taxon>Nematoda</taxon>
        <taxon>Chromadorea</taxon>
        <taxon>Rhabditida</taxon>
        <taxon>Rhabditina</taxon>
        <taxon>Rhabditomorpha</taxon>
        <taxon>Strongyloidea</taxon>
        <taxon>Strongylidae</taxon>
        <taxon>Strongylus</taxon>
    </lineage>
</organism>
<reference evidence="2 3" key="1">
    <citation type="submission" date="2018-11" db="EMBL/GenBank/DDBJ databases">
        <authorList>
            <consortium name="Pathogen Informatics"/>
        </authorList>
    </citation>
    <scope>NUCLEOTIDE SEQUENCE [LARGE SCALE GENOMIC DNA]</scope>
</reference>
<feature type="region of interest" description="Disordered" evidence="1">
    <location>
        <begin position="110"/>
        <end position="149"/>
    </location>
</feature>
<name>A0A3P7J4E4_STRVU</name>
<evidence type="ECO:0000313" key="3">
    <source>
        <dbReference type="Proteomes" id="UP000270094"/>
    </source>
</evidence>
<gene>
    <name evidence="2" type="ORF">SVUK_LOCUS7732</name>
</gene>
<dbReference type="EMBL" id="UYYB01026969">
    <property type="protein sequence ID" value="VDM72734.1"/>
    <property type="molecule type" value="Genomic_DNA"/>
</dbReference>
<sequence length="149" mass="16937">MFPAPCSSYSNSQRSEINRRVRKAQRDAMVDLVHSTIDVFLSQPCKEPQVLTIRIPDINVTAAELTPDEASLMVNNPYYDKMLESAENKKRVHAACAAARQFLVEHAVDKNPFPPELHKPRRVPPRSPKPDRVDLPTGFGWLRREGEPH</sequence>
<proteinExistence type="predicted"/>
<protein>
    <submittedName>
        <fullName evidence="2">Uncharacterized protein</fullName>
    </submittedName>
</protein>
<evidence type="ECO:0000256" key="1">
    <source>
        <dbReference type="SAM" id="MobiDB-lite"/>
    </source>
</evidence>
<evidence type="ECO:0000313" key="2">
    <source>
        <dbReference type="EMBL" id="VDM72734.1"/>
    </source>
</evidence>
<keyword evidence="3" id="KW-1185">Reference proteome</keyword>
<dbReference type="AlphaFoldDB" id="A0A3P7J4E4"/>
<accession>A0A3P7J4E4</accession>